<dbReference type="Gene3D" id="1.20.1280.50">
    <property type="match status" value="1"/>
</dbReference>
<dbReference type="Pfam" id="PF00646">
    <property type="entry name" value="F-box"/>
    <property type="match status" value="1"/>
</dbReference>
<comment type="caution">
    <text evidence="2">The sequence shown here is derived from an EMBL/GenBank/DDBJ whole genome shotgun (WGS) entry which is preliminary data.</text>
</comment>
<gene>
    <name evidence="2" type="ORF">M6B38_335480</name>
</gene>
<evidence type="ECO:0000313" key="2">
    <source>
        <dbReference type="EMBL" id="KAJ6834341.1"/>
    </source>
</evidence>
<name>A0AAX6H175_IRIPA</name>
<dbReference type="SMART" id="SM00256">
    <property type="entry name" value="FBOX"/>
    <property type="match status" value="1"/>
</dbReference>
<dbReference type="Pfam" id="PF03478">
    <property type="entry name" value="Beta-prop_KIB1-4"/>
    <property type="match status" value="1"/>
</dbReference>
<dbReference type="AlphaFoldDB" id="A0AAX6H175"/>
<dbReference type="Proteomes" id="UP001140949">
    <property type="component" value="Unassembled WGS sequence"/>
</dbReference>
<evidence type="ECO:0000313" key="3">
    <source>
        <dbReference type="Proteomes" id="UP001140949"/>
    </source>
</evidence>
<reference evidence="2" key="2">
    <citation type="submission" date="2023-04" db="EMBL/GenBank/DDBJ databases">
        <authorList>
            <person name="Bruccoleri R.E."/>
            <person name="Oakeley E.J."/>
            <person name="Faust A.-M."/>
            <person name="Dessus-Babus S."/>
            <person name="Altorfer M."/>
            <person name="Burckhardt D."/>
            <person name="Oertli M."/>
            <person name="Naumann U."/>
            <person name="Petersen F."/>
            <person name="Wong J."/>
        </authorList>
    </citation>
    <scope>NUCLEOTIDE SEQUENCE</scope>
    <source>
        <strain evidence="2">GSM-AAB239-AS_SAM_17_03QT</strain>
        <tissue evidence="2">Leaf</tissue>
    </source>
</reference>
<organism evidence="2 3">
    <name type="scientific">Iris pallida</name>
    <name type="common">Sweet iris</name>
    <dbReference type="NCBI Taxonomy" id="29817"/>
    <lineage>
        <taxon>Eukaryota</taxon>
        <taxon>Viridiplantae</taxon>
        <taxon>Streptophyta</taxon>
        <taxon>Embryophyta</taxon>
        <taxon>Tracheophyta</taxon>
        <taxon>Spermatophyta</taxon>
        <taxon>Magnoliopsida</taxon>
        <taxon>Liliopsida</taxon>
        <taxon>Asparagales</taxon>
        <taxon>Iridaceae</taxon>
        <taxon>Iridoideae</taxon>
        <taxon>Irideae</taxon>
        <taxon>Iris</taxon>
    </lineage>
</organism>
<reference evidence="2" key="1">
    <citation type="journal article" date="2023" name="GigaByte">
        <title>Genome assembly of the bearded iris, Iris pallida Lam.</title>
        <authorList>
            <person name="Bruccoleri R.E."/>
            <person name="Oakeley E.J."/>
            <person name="Faust A.M.E."/>
            <person name="Altorfer M."/>
            <person name="Dessus-Babus S."/>
            <person name="Burckhardt D."/>
            <person name="Oertli M."/>
            <person name="Naumann U."/>
            <person name="Petersen F."/>
            <person name="Wong J."/>
        </authorList>
    </citation>
    <scope>NUCLEOTIDE SEQUENCE</scope>
    <source>
        <strain evidence="2">GSM-AAB239-AS_SAM_17_03QT</strain>
    </source>
</reference>
<dbReference type="PANTHER" id="PTHR34708">
    <property type="entry name" value="OS07G0440000 PROTEIN"/>
    <property type="match status" value="1"/>
</dbReference>
<dbReference type="CDD" id="cd09917">
    <property type="entry name" value="F-box_SF"/>
    <property type="match status" value="1"/>
</dbReference>
<sequence length="376" mass="41620">MAKKREWSRLPPEIARSIAELLPAIDLPRFRSVCRSWSSATEGLTPSAPVSLFPWLCLVSSGDQTFPSFFSRPENRYRHFCLSPDAAAARLVGGRDGWMVYLFNDDLPVLINPLTRARRYLPSLASLRAARGGARVLKIVLSAAPSSPAASVLAVSLFDDRRSLAFSRMGDDVWAPLYPLPRSEYKSVAPDVPVRFTEFVQDVLFHDRRFFALLRSGRWVLAFDISAGPAASLLTYKCSVPRLNGFAPNDKGVLLCSAPCGDLLHVRWKKCAVSATLTSIVVMKLDSEMDSWTEVEDLCGGDGSLFLGCDQAVMLCNVPEVKGNCVYFTDDYCNPRAASQVVRVYDLEKGTVEPFFSPWRIGGPDDVMTWFTPSLS</sequence>
<feature type="domain" description="F-box" evidence="1">
    <location>
        <begin position="10"/>
        <end position="50"/>
    </location>
</feature>
<dbReference type="InterPro" id="IPR001810">
    <property type="entry name" value="F-box_dom"/>
</dbReference>
<accession>A0AAX6H175</accession>
<keyword evidence="3" id="KW-1185">Reference proteome</keyword>
<dbReference type="EMBL" id="JANAVB010014498">
    <property type="protein sequence ID" value="KAJ6834341.1"/>
    <property type="molecule type" value="Genomic_DNA"/>
</dbReference>
<evidence type="ECO:0000259" key="1">
    <source>
        <dbReference type="SMART" id="SM00256"/>
    </source>
</evidence>
<dbReference type="InterPro" id="IPR036047">
    <property type="entry name" value="F-box-like_dom_sf"/>
</dbReference>
<dbReference type="PANTHER" id="PTHR34708:SF1">
    <property type="entry name" value="OS08G0126400 PROTEIN"/>
    <property type="match status" value="1"/>
</dbReference>
<protein>
    <submittedName>
        <fullName evidence="2">F-box protein</fullName>
    </submittedName>
</protein>
<dbReference type="SUPFAM" id="SSF81383">
    <property type="entry name" value="F-box domain"/>
    <property type="match status" value="1"/>
</dbReference>
<dbReference type="InterPro" id="IPR005174">
    <property type="entry name" value="KIB1-4_b-propeller"/>
</dbReference>
<proteinExistence type="predicted"/>